<evidence type="ECO:0000313" key="3">
    <source>
        <dbReference type="Proteomes" id="UP000231637"/>
    </source>
</evidence>
<evidence type="ECO:0000259" key="1">
    <source>
        <dbReference type="Pfam" id="PF07796"/>
    </source>
</evidence>
<organism evidence="2 3">
    <name type="scientific">Mariprofundus ferrinatatus</name>
    <dbReference type="NCBI Taxonomy" id="1921087"/>
    <lineage>
        <taxon>Bacteria</taxon>
        <taxon>Pseudomonadati</taxon>
        <taxon>Pseudomonadota</taxon>
        <taxon>Candidatius Mariprofundia</taxon>
        <taxon>Mariprofundales</taxon>
        <taxon>Mariprofundaceae</taxon>
        <taxon>Mariprofundus</taxon>
    </lineage>
</organism>
<reference evidence="2 3" key="1">
    <citation type="submission" date="2016-12" db="EMBL/GenBank/DDBJ databases">
        <title>Isolation and genomic insights into novel planktonic Zetaproteobacteria from stratified waters of the Chesapeake Bay.</title>
        <authorList>
            <person name="McAllister S.M."/>
            <person name="Kato S."/>
            <person name="Chan C.S."/>
            <person name="Chiu B.K."/>
            <person name="Field E.K."/>
        </authorList>
    </citation>
    <scope>NUCLEOTIDE SEQUENCE [LARGE SCALE GENOMIC DNA]</scope>
    <source>
        <strain evidence="2 3">CP-8</strain>
    </source>
</reference>
<dbReference type="InterPro" id="IPR012437">
    <property type="entry name" value="DUF1638"/>
</dbReference>
<protein>
    <recommendedName>
        <fullName evidence="1">DUF1638 domain-containing protein</fullName>
    </recommendedName>
</protein>
<gene>
    <name evidence="2" type="ORF">Ga0123462_2042</name>
</gene>
<keyword evidence="3" id="KW-1185">Reference proteome</keyword>
<proteinExistence type="predicted"/>
<dbReference type="Pfam" id="PF07796">
    <property type="entry name" value="DUF1638"/>
    <property type="match status" value="1"/>
</dbReference>
<dbReference type="KEGG" id="mfn:Ga0123462_2042"/>
<sequence length="206" mass="23342">MNMAATEGSAAHENLLLIGCGILQKEIRYLIEKNSWPLDTSFMRSALHNNIGKLEKGLRGSLSKRSDRETIVFYGCCHPDMDHIVAAGNAVRTPGQNCVDILLGREQFDRELEQGAFFLLEEWAHRWQPITEEVFGDHPSVIRGVFQEAHKYILAIRTPCSEDFSDEAEAVSRIVGLPLVWMDTGLEHLEAVLQETMQRKLKGRHE</sequence>
<evidence type="ECO:0000313" key="2">
    <source>
        <dbReference type="EMBL" id="ATX82879.1"/>
    </source>
</evidence>
<dbReference type="EMBL" id="CP018800">
    <property type="protein sequence ID" value="ATX82879.1"/>
    <property type="molecule type" value="Genomic_DNA"/>
</dbReference>
<dbReference type="Proteomes" id="UP000231637">
    <property type="component" value="Chromosome"/>
</dbReference>
<name>A0A2K8L9E5_9PROT</name>
<accession>A0A2K8L9E5</accession>
<dbReference type="AlphaFoldDB" id="A0A2K8L9E5"/>
<feature type="domain" description="DUF1638" evidence="1">
    <location>
        <begin position="42"/>
        <end position="193"/>
    </location>
</feature>